<name>A0A834W313_9FABA</name>
<proteinExistence type="predicted"/>
<feature type="compositionally biased region" description="Polar residues" evidence="1">
    <location>
        <begin position="25"/>
        <end position="42"/>
    </location>
</feature>
<evidence type="ECO:0000313" key="3">
    <source>
        <dbReference type="Proteomes" id="UP000634136"/>
    </source>
</evidence>
<organism evidence="2 3">
    <name type="scientific">Senna tora</name>
    <dbReference type="NCBI Taxonomy" id="362788"/>
    <lineage>
        <taxon>Eukaryota</taxon>
        <taxon>Viridiplantae</taxon>
        <taxon>Streptophyta</taxon>
        <taxon>Embryophyta</taxon>
        <taxon>Tracheophyta</taxon>
        <taxon>Spermatophyta</taxon>
        <taxon>Magnoliopsida</taxon>
        <taxon>eudicotyledons</taxon>
        <taxon>Gunneridae</taxon>
        <taxon>Pentapetalae</taxon>
        <taxon>rosids</taxon>
        <taxon>fabids</taxon>
        <taxon>Fabales</taxon>
        <taxon>Fabaceae</taxon>
        <taxon>Caesalpinioideae</taxon>
        <taxon>Cassia clade</taxon>
        <taxon>Senna</taxon>
    </lineage>
</organism>
<evidence type="ECO:0000256" key="1">
    <source>
        <dbReference type="SAM" id="MobiDB-lite"/>
    </source>
</evidence>
<sequence length="168" mass="17817">MSRGRLGRGRGRGGVRSKTLPYTPLCSSPISQPPSLGNSNGPPQQPVVQDEELQHEIPTGPSQQQGTTGSANVDSSAIIPQGRDPTDGKTWIQPCGQSFVPSVQPVKVIKKRYKTVAAAPPKQRISATAAVFSAAALFLGGNSDVHAKNGNFEAKFNPKFKGTHWGFN</sequence>
<gene>
    <name evidence="2" type="ORF">G2W53_039738</name>
</gene>
<accession>A0A834W313</accession>
<feature type="compositionally biased region" description="Basic residues" evidence="1">
    <location>
        <begin position="1"/>
        <end position="15"/>
    </location>
</feature>
<dbReference type="AlphaFoldDB" id="A0A834W313"/>
<feature type="region of interest" description="Disordered" evidence="1">
    <location>
        <begin position="1"/>
        <end position="90"/>
    </location>
</feature>
<comment type="caution">
    <text evidence="2">The sequence shown here is derived from an EMBL/GenBank/DDBJ whole genome shotgun (WGS) entry which is preliminary data.</text>
</comment>
<protein>
    <submittedName>
        <fullName evidence="2">Uncharacterized protein</fullName>
    </submittedName>
</protein>
<dbReference type="Proteomes" id="UP000634136">
    <property type="component" value="Unassembled WGS sequence"/>
</dbReference>
<dbReference type="EMBL" id="JAAIUW010000012">
    <property type="protein sequence ID" value="KAF7807577.1"/>
    <property type="molecule type" value="Genomic_DNA"/>
</dbReference>
<feature type="compositionally biased region" description="Polar residues" evidence="1">
    <location>
        <begin position="60"/>
        <end position="75"/>
    </location>
</feature>
<evidence type="ECO:0000313" key="2">
    <source>
        <dbReference type="EMBL" id="KAF7807577.1"/>
    </source>
</evidence>
<reference evidence="2" key="1">
    <citation type="submission" date="2020-09" db="EMBL/GenBank/DDBJ databases">
        <title>Genome-Enabled Discovery of Anthraquinone Biosynthesis in Senna tora.</title>
        <authorList>
            <person name="Kang S.-H."/>
            <person name="Pandey R.P."/>
            <person name="Lee C.-M."/>
            <person name="Sim J.-S."/>
            <person name="Jeong J.-T."/>
            <person name="Choi B.-S."/>
            <person name="Jung M."/>
            <person name="Ginzburg D."/>
            <person name="Zhao K."/>
            <person name="Won S.Y."/>
            <person name="Oh T.-J."/>
            <person name="Yu Y."/>
            <person name="Kim N.-H."/>
            <person name="Lee O.R."/>
            <person name="Lee T.-H."/>
            <person name="Bashyal P."/>
            <person name="Kim T.-S."/>
            <person name="Lee W.-H."/>
            <person name="Kawkins C."/>
            <person name="Kim C.-K."/>
            <person name="Kim J.S."/>
            <person name="Ahn B.O."/>
            <person name="Rhee S.Y."/>
            <person name="Sohng J.K."/>
        </authorList>
    </citation>
    <scope>NUCLEOTIDE SEQUENCE</scope>
    <source>
        <tissue evidence="2">Leaf</tissue>
    </source>
</reference>
<keyword evidence="3" id="KW-1185">Reference proteome</keyword>